<keyword evidence="3" id="KW-1185">Reference proteome</keyword>
<dbReference type="Pfam" id="PF09341">
    <property type="entry name" value="Pcc1"/>
    <property type="match status" value="1"/>
</dbReference>
<dbReference type="PANTHER" id="PTHR31283">
    <property type="entry name" value="EKC/KEOPS COMPLEX SUBUNIT PCC1 FAMILY MEMBER"/>
    <property type="match status" value="1"/>
</dbReference>
<proteinExistence type="inferred from homology"/>
<dbReference type="GO" id="GO:0070525">
    <property type="term" value="P:tRNA threonylcarbamoyladenosine metabolic process"/>
    <property type="evidence" value="ECO:0007669"/>
    <property type="project" value="TreeGrafter"/>
</dbReference>
<protein>
    <submittedName>
        <fullName evidence="2">Cancer/testis antigen 1</fullName>
    </submittedName>
</protein>
<dbReference type="PANTHER" id="PTHR31283:SF5">
    <property type="entry name" value="EKC_KEOPS COMPLEX SUBUNIT LAGE3"/>
    <property type="match status" value="1"/>
</dbReference>
<comment type="similarity">
    <text evidence="1">Belongs to the CTAG/PCC1 family.</text>
</comment>
<dbReference type="Gene3D" id="3.30.310.50">
    <property type="entry name" value="Alpha-D-phosphohexomutase, C-terminal domain"/>
    <property type="match status" value="1"/>
</dbReference>
<dbReference type="Proteomes" id="UP000299084">
    <property type="component" value="Unassembled WGS sequence"/>
</dbReference>
<evidence type="ECO:0000313" key="2">
    <source>
        <dbReference type="EMBL" id="KAB1252689.1"/>
    </source>
</evidence>
<dbReference type="GO" id="GO:0000408">
    <property type="term" value="C:EKC/KEOPS complex"/>
    <property type="evidence" value="ECO:0007669"/>
    <property type="project" value="TreeGrafter"/>
</dbReference>
<accession>A0A5N4C1F3</accession>
<dbReference type="AlphaFoldDB" id="A0A5N4C1F3"/>
<evidence type="ECO:0000313" key="3">
    <source>
        <dbReference type="Proteomes" id="UP000299084"/>
    </source>
</evidence>
<reference evidence="2 3" key="1">
    <citation type="journal article" date="2019" name="Mol. Ecol. Resour.">
        <title>Improving Illumina assemblies with Hi-C and long reads: an example with the North African dromedary.</title>
        <authorList>
            <person name="Elbers J.P."/>
            <person name="Rogers M.F."/>
            <person name="Perelman P.L."/>
            <person name="Proskuryakova A.A."/>
            <person name="Serdyukova N.A."/>
            <person name="Johnson W.E."/>
            <person name="Horin P."/>
            <person name="Corander J."/>
            <person name="Murphy D."/>
            <person name="Burger P.A."/>
        </authorList>
    </citation>
    <scope>NUCLEOTIDE SEQUENCE [LARGE SCALE GENOMIC DNA]</scope>
    <source>
        <strain evidence="2">Drom800</strain>
        <tissue evidence="2">Blood</tissue>
    </source>
</reference>
<dbReference type="EMBL" id="JWIN03000037">
    <property type="protein sequence ID" value="KAB1252689.1"/>
    <property type="molecule type" value="Genomic_DNA"/>
</dbReference>
<comment type="caution">
    <text evidence="2">The sequence shown here is derived from an EMBL/GenBank/DDBJ whole genome shotgun (WGS) entry which is preliminary data.</text>
</comment>
<organism evidence="2 3">
    <name type="scientific">Camelus dromedarius</name>
    <name type="common">Dromedary</name>
    <name type="synonym">Arabian camel</name>
    <dbReference type="NCBI Taxonomy" id="9838"/>
    <lineage>
        <taxon>Eukaryota</taxon>
        <taxon>Metazoa</taxon>
        <taxon>Chordata</taxon>
        <taxon>Craniata</taxon>
        <taxon>Vertebrata</taxon>
        <taxon>Euteleostomi</taxon>
        <taxon>Mammalia</taxon>
        <taxon>Eutheria</taxon>
        <taxon>Laurasiatheria</taxon>
        <taxon>Artiodactyla</taxon>
        <taxon>Tylopoda</taxon>
        <taxon>Camelidae</taxon>
        <taxon>Camelus</taxon>
    </lineage>
</organism>
<dbReference type="InterPro" id="IPR015419">
    <property type="entry name" value="CTAG/Pcc1"/>
</dbReference>
<name>A0A5N4C1F3_CAMDR</name>
<gene>
    <name evidence="2" type="ORF">Cadr_000002446</name>
</gene>
<sequence length="155" mass="17025">MVQPVAFPRLSGHPRHQGLVEMQHPRLEVRVISCFSWVVWADRGWQCFFTVPFPSPVEAEIAHWFLTPNVELQGPVQEEFSVNGSVLAVSVLQWAGEGLVAGGQSQSPPSRLTAEDPGQLRTSIASCLDQLFLVMQAMQCFVPPSFAQPQQGKGG</sequence>
<evidence type="ECO:0000256" key="1">
    <source>
        <dbReference type="ARBA" id="ARBA00007073"/>
    </source>
</evidence>